<dbReference type="RefSeq" id="WP_071612733.1">
    <property type="nucleotide sequence ID" value="NZ_CP015756.1"/>
</dbReference>
<dbReference type="AlphaFoldDB" id="A0A1J0GGL4"/>
<feature type="transmembrane region" description="Helical" evidence="1">
    <location>
        <begin position="6"/>
        <end position="29"/>
    </location>
</feature>
<accession>A0A1J0GGL4</accession>
<dbReference type="KEGG" id="ceu:A7L45_10375"/>
<gene>
    <name evidence="2" type="ORF">A7L45_10375</name>
</gene>
<keyword evidence="1" id="KW-0472">Membrane</keyword>
<evidence type="ECO:0000313" key="3">
    <source>
        <dbReference type="Proteomes" id="UP000182569"/>
    </source>
</evidence>
<sequence length="484" mass="55381">MFKKSFLKGISFVIILLLFIITLNSIFIIKTNHRAKLTQGLYSNTGDSFDVVLLGSSHMDALINPNILWKQFGITSFDYSTGGQPIDVTYYLLKEVLKKHKDPIVVVDLYYLGSTDKFGDEGYIRTALDNVRFSVNKVQAILNTTPMDQWLNYFFPIFKYHDRWKELTDTDFNFDTDETYYTKGFNASHDVYGKENDSNFLTTETVDLPPKTEEYLKKIITLSKKENFKLIFTNAPHDYSQTSGSKVWTAEPAKMFNKVAEISKANNIPFINYNKLTTELGFDFKKDMGNIGHLNIFGSNKVTLNLGKYLKTNYKLTDHRNDETYKEWNSDYVLYSRSEKAIDITNETNIKNYIPLIKNKNYIIVASTNEDISKNEILKNSLTLLGLKTFTKNSVGSNYLAIINDNKIQSETLSSAKLSKDFSLNKGTNFKITTQSVDEKIPSIVLNGVENLNKHAGLNIMVYDKSLKKIIDTIYLDSTSVIKR</sequence>
<protein>
    <recommendedName>
        <fullName evidence="4">SGNH/GDSL hydrolase family protein</fullName>
    </recommendedName>
</protein>
<dbReference type="OrthoDB" id="9796702at2"/>
<dbReference type="EMBL" id="CP015756">
    <property type="protein sequence ID" value="APC40443.1"/>
    <property type="molecule type" value="Genomic_DNA"/>
</dbReference>
<keyword evidence="1" id="KW-0812">Transmembrane</keyword>
<dbReference type="STRING" id="1552.A7L45_10375"/>
<evidence type="ECO:0000256" key="1">
    <source>
        <dbReference type="SAM" id="Phobius"/>
    </source>
</evidence>
<evidence type="ECO:0000313" key="2">
    <source>
        <dbReference type="EMBL" id="APC40443.1"/>
    </source>
</evidence>
<dbReference type="Proteomes" id="UP000182569">
    <property type="component" value="Chromosome"/>
</dbReference>
<name>A0A1J0GGL4_9CLOT</name>
<keyword evidence="1" id="KW-1133">Transmembrane helix</keyword>
<evidence type="ECO:0008006" key="4">
    <source>
        <dbReference type="Google" id="ProtNLM"/>
    </source>
</evidence>
<organism evidence="2 3">
    <name type="scientific">Clostridium estertheticum subsp. estertheticum</name>
    <dbReference type="NCBI Taxonomy" id="1552"/>
    <lineage>
        <taxon>Bacteria</taxon>
        <taxon>Bacillati</taxon>
        <taxon>Bacillota</taxon>
        <taxon>Clostridia</taxon>
        <taxon>Eubacteriales</taxon>
        <taxon>Clostridiaceae</taxon>
        <taxon>Clostridium</taxon>
    </lineage>
</organism>
<dbReference type="SUPFAM" id="SSF52266">
    <property type="entry name" value="SGNH hydrolase"/>
    <property type="match status" value="1"/>
</dbReference>
<keyword evidence="3" id="KW-1185">Reference proteome</keyword>
<reference evidence="3" key="1">
    <citation type="journal article" date="2016" name="Front. Microbiol.">
        <title>Complete Genome Sequence of Clostridium estertheticum DSM 8809, a Microbe Identified in Spoiled Vacuum Packed Beef.</title>
        <authorList>
            <person name="Yu Z."/>
            <person name="Gunn L."/>
            <person name="Brennan E."/>
            <person name="Reid R."/>
            <person name="Wall P.G."/>
            <person name="Gaora O.P."/>
            <person name="Hurley D."/>
            <person name="Bolton D."/>
            <person name="Fanning S."/>
        </authorList>
    </citation>
    <scope>NUCLEOTIDE SEQUENCE [LARGE SCALE GENOMIC DNA]</scope>
    <source>
        <strain evidence="3">DSM 8809</strain>
    </source>
</reference>
<proteinExistence type="predicted"/>